<dbReference type="Pfam" id="PF08193">
    <property type="entry name" value="INO80_Ies4"/>
    <property type="match status" value="1"/>
</dbReference>
<evidence type="ECO:0000256" key="1">
    <source>
        <dbReference type="SAM" id="MobiDB-lite"/>
    </source>
</evidence>
<dbReference type="PANTHER" id="PTHR28061">
    <property type="entry name" value="INO EIGHTY SUBUNIT 4"/>
    <property type="match status" value="1"/>
</dbReference>
<feature type="compositionally biased region" description="Low complexity" evidence="1">
    <location>
        <begin position="257"/>
        <end position="269"/>
    </location>
</feature>
<dbReference type="OrthoDB" id="4093188at2759"/>
<reference evidence="2 3" key="1">
    <citation type="journal article" date="2016" name="Sci. Rep.">
        <title>Insights into Adaptations to a Near-Obligate Nematode Endoparasitic Lifestyle from the Finished Genome of Drechmeria coniospora.</title>
        <authorList>
            <person name="Zhang L."/>
            <person name="Zhou Z."/>
            <person name="Guo Q."/>
            <person name="Fokkens L."/>
            <person name="Miskei M."/>
            <person name="Pocsi I."/>
            <person name="Zhang W."/>
            <person name="Chen M."/>
            <person name="Wang L."/>
            <person name="Sun Y."/>
            <person name="Donzelli B.G."/>
            <person name="Gibson D.M."/>
            <person name="Nelson D.R."/>
            <person name="Luo J.G."/>
            <person name="Rep M."/>
            <person name="Liu H."/>
            <person name="Yang S."/>
            <person name="Wang J."/>
            <person name="Krasnoff S.B."/>
            <person name="Xu Y."/>
            <person name="Molnar I."/>
            <person name="Lin M."/>
        </authorList>
    </citation>
    <scope>NUCLEOTIDE SEQUENCE [LARGE SCALE GENOMIC DNA]</scope>
    <source>
        <strain evidence="2 3">ARSEF 6962</strain>
    </source>
</reference>
<organism evidence="2 3">
    <name type="scientific">Drechmeria coniospora</name>
    <name type="common">Nematophagous fungus</name>
    <name type="synonym">Meria coniospora</name>
    <dbReference type="NCBI Taxonomy" id="98403"/>
    <lineage>
        <taxon>Eukaryota</taxon>
        <taxon>Fungi</taxon>
        <taxon>Dikarya</taxon>
        <taxon>Ascomycota</taxon>
        <taxon>Pezizomycotina</taxon>
        <taxon>Sordariomycetes</taxon>
        <taxon>Hypocreomycetidae</taxon>
        <taxon>Hypocreales</taxon>
        <taxon>Ophiocordycipitaceae</taxon>
        <taxon>Drechmeria</taxon>
    </lineage>
</organism>
<dbReference type="InParanoid" id="A0A151GTP0"/>
<feature type="compositionally biased region" description="Basic and acidic residues" evidence="1">
    <location>
        <begin position="39"/>
        <end position="57"/>
    </location>
</feature>
<dbReference type="RefSeq" id="XP_040659790.1">
    <property type="nucleotide sequence ID" value="XM_040798907.1"/>
</dbReference>
<feature type="region of interest" description="Disordered" evidence="1">
    <location>
        <begin position="205"/>
        <end position="269"/>
    </location>
</feature>
<proteinExistence type="predicted"/>
<evidence type="ECO:0000313" key="2">
    <source>
        <dbReference type="EMBL" id="KYK60438.1"/>
    </source>
</evidence>
<feature type="compositionally biased region" description="Basic and acidic residues" evidence="1">
    <location>
        <begin position="136"/>
        <end position="146"/>
    </location>
</feature>
<feature type="compositionally biased region" description="Low complexity" evidence="1">
    <location>
        <begin position="213"/>
        <end position="223"/>
    </location>
</feature>
<dbReference type="AlphaFoldDB" id="A0A151GTP0"/>
<dbReference type="GO" id="GO:0031011">
    <property type="term" value="C:Ino80 complex"/>
    <property type="evidence" value="ECO:0007669"/>
    <property type="project" value="InterPro"/>
</dbReference>
<dbReference type="STRING" id="98403.A0A151GTP0"/>
<dbReference type="EMBL" id="LAYC01000001">
    <property type="protein sequence ID" value="KYK60438.1"/>
    <property type="molecule type" value="Genomic_DNA"/>
</dbReference>
<dbReference type="GO" id="GO:0006338">
    <property type="term" value="P:chromatin remodeling"/>
    <property type="evidence" value="ECO:0007669"/>
    <property type="project" value="InterPro"/>
</dbReference>
<sequence length="269" mass="27345">MPTSGRPADGRRKSGGKPAMLVTLTVSPSRLRAIVDPGSVKEDSPSVKDSSESKDVKSSPTNSPTLAATAAPAIPSGENASESNAETPAADGTPAPSTMGPPTEGPKKKGTKRSAATAMDGTPKPRGKPGPKKKPRLEDGTIDHSAGRGGGHKLGPKANQGAINAGLRALDRSGKPCRKWSRGGFTLKSFTGVIWEVPRWSTLSIKAPESSNDDSAAPSADNSSSKENKENGDGALSANISNSGADVEMRSLPSMNASSPVPMAVAAAS</sequence>
<protein>
    <recommendedName>
        <fullName evidence="4">DUF1711 domain protein</fullName>
    </recommendedName>
</protein>
<comment type="caution">
    <text evidence="2">The sequence shown here is derived from an EMBL/GenBank/DDBJ whole genome shotgun (WGS) entry which is preliminary data.</text>
</comment>
<evidence type="ECO:0000313" key="3">
    <source>
        <dbReference type="Proteomes" id="UP000076580"/>
    </source>
</evidence>
<gene>
    <name evidence="2" type="ORF">DCS_01575</name>
</gene>
<keyword evidence="3" id="KW-1185">Reference proteome</keyword>
<evidence type="ECO:0008006" key="4">
    <source>
        <dbReference type="Google" id="ProtNLM"/>
    </source>
</evidence>
<feature type="compositionally biased region" description="Basic residues" evidence="1">
    <location>
        <begin position="125"/>
        <end position="135"/>
    </location>
</feature>
<dbReference type="Proteomes" id="UP000076580">
    <property type="component" value="Chromosome 01"/>
</dbReference>
<feature type="compositionally biased region" description="Low complexity" evidence="1">
    <location>
        <begin position="58"/>
        <end position="76"/>
    </location>
</feature>
<dbReference type="GeneID" id="63714218"/>
<name>A0A151GTP0_DRECN</name>
<feature type="region of interest" description="Disordered" evidence="1">
    <location>
        <begin position="1"/>
        <end position="183"/>
    </location>
</feature>
<dbReference type="PANTHER" id="PTHR28061:SF1">
    <property type="entry name" value="INO80 COMPLEX SUBUNIT 4"/>
    <property type="match status" value="1"/>
</dbReference>
<accession>A0A151GTP0</accession>
<dbReference type="InterPro" id="IPR013175">
    <property type="entry name" value="INO80_su_Ies4"/>
</dbReference>